<dbReference type="Pfam" id="PF00226">
    <property type="entry name" value="DnaJ"/>
    <property type="match status" value="1"/>
</dbReference>
<evidence type="ECO:0000256" key="1">
    <source>
        <dbReference type="ARBA" id="ARBA00023186"/>
    </source>
</evidence>
<dbReference type="Pfam" id="PF01556">
    <property type="entry name" value="DnaJ_C"/>
    <property type="match status" value="1"/>
</dbReference>
<dbReference type="Proteomes" id="UP000236327">
    <property type="component" value="Unassembled WGS sequence"/>
</dbReference>
<dbReference type="CDD" id="cd10747">
    <property type="entry name" value="DnaJ_C"/>
    <property type="match status" value="1"/>
</dbReference>
<dbReference type="FunFam" id="2.60.260.20:FF:000013">
    <property type="entry name" value="DnaJ subfamily B member 11"/>
    <property type="match status" value="1"/>
</dbReference>
<dbReference type="SUPFAM" id="SSF49493">
    <property type="entry name" value="HSP40/DnaJ peptide-binding domain"/>
    <property type="match status" value="2"/>
</dbReference>
<dbReference type="SUPFAM" id="SSF46565">
    <property type="entry name" value="Chaperone J-domain"/>
    <property type="match status" value="1"/>
</dbReference>
<dbReference type="PROSITE" id="PS50076">
    <property type="entry name" value="DNAJ_2"/>
    <property type="match status" value="1"/>
</dbReference>
<dbReference type="InterPro" id="IPR036869">
    <property type="entry name" value="J_dom_sf"/>
</dbReference>
<feature type="domain" description="J" evidence="2">
    <location>
        <begin position="4"/>
        <end position="69"/>
    </location>
</feature>
<dbReference type="GO" id="GO:0051082">
    <property type="term" value="F:unfolded protein binding"/>
    <property type="evidence" value="ECO:0007669"/>
    <property type="project" value="InterPro"/>
</dbReference>
<sequence length="317" mass="32644">MAADPYTTLGVSRGASEKDIKSAYRKLAKELHPDTNKDNPRAAERFSDVTRAYDLLSDKTRRAQFDRGEIDAEGNPANPFGGGFGGGGYGGGPGGQRGFGGGMGAEDGIDLEDIFGGIFGGGRGGMGGMGGGMGGGRRAAPKGANVNYRLSVPLIDAAELKPQRITLSDGKTIDLKLPAGVEDGTQMRLAGKGEPGPGGNGDATVTIQIQPHAFFRRDGDDLRIDLPITLDEALLGAKVKAPTPSGAVMLSVPAGASSGKSLRLKGRGMTRKDGTRGDQLITLQIALPEADSEAAADLAARLEGWADGRDVRGKLGV</sequence>
<evidence type="ECO:0000313" key="4">
    <source>
        <dbReference type="Proteomes" id="UP000236327"/>
    </source>
</evidence>
<dbReference type="PRINTS" id="PR00625">
    <property type="entry name" value="JDOMAIN"/>
</dbReference>
<dbReference type="InterPro" id="IPR002939">
    <property type="entry name" value="DnaJ_C"/>
</dbReference>
<dbReference type="Gene3D" id="2.60.260.20">
    <property type="entry name" value="Urease metallochaperone UreE, N-terminal domain"/>
    <property type="match status" value="2"/>
</dbReference>
<dbReference type="EMBL" id="LYMM01000106">
    <property type="protein sequence ID" value="PNU01680.1"/>
    <property type="molecule type" value="Genomic_DNA"/>
</dbReference>
<dbReference type="SMART" id="SM00271">
    <property type="entry name" value="DnaJ"/>
    <property type="match status" value="1"/>
</dbReference>
<proteinExistence type="predicted"/>
<dbReference type="PANTHER" id="PTHR43096">
    <property type="entry name" value="DNAJ HOMOLOG 1, MITOCHONDRIAL-RELATED"/>
    <property type="match status" value="1"/>
</dbReference>
<protein>
    <submittedName>
        <fullName evidence="3">Molecular chaperone DnaJ</fullName>
    </submittedName>
</protein>
<dbReference type="CDD" id="cd06257">
    <property type="entry name" value="DnaJ"/>
    <property type="match status" value="1"/>
</dbReference>
<dbReference type="InterPro" id="IPR018253">
    <property type="entry name" value="DnaJ_domain_CS"/>
</dbReference>
<dbReference type="PANTHER" id="PTHR43096:SF52">
    <property type="entry name" value="DNAJ HOMOLOG 1, MITOCHONDRIAL-RELATED"/>
    <property type="match status" value="1"/>
</dbReference>
<accession>A0A2K2FSD6</accession>
<dbReference type="PROSITE" id="PS00636">
    <property type="entry name" value="DNAJ_1"/>
    <property type="match status" value="1"/>
</dbReference>
<dbReference type="RefSeq" id="WP_103099341.1">
    <property type="nucleotide sequence ID" value="NZ_LYMM01000106.1"/>
</dbReference>
<keyword evidence="4" id="KW-1185">Reference proteome</keyword>
<dbReference type="Gene3D" id="1.10.287.110">
    <property type="entry name" value="DnaJ domain"/>
    <property type="match status" value="1"/>
</dbReference>
<reference evidence="3 4" key="1">
    <citation type="submission" date="2016-05" db="EMBL/GenBank/DDBJ databases">
        <title>Complete genome sequence of Novosphingobium guangzhouense SA925(T).</title>
        <authorList>
            <person name="Sha S."/>
        </authorList>
    </citation>
    <scope>NUCLEOTIDE SEQUENCE [LARGE SCALE GENOMIC DNA]</scope>
    <source>
        <strain evidence="3 4">SA925</strain>
    </source>
</reference>
<dbReference type="AlphaFoldDB" id="A0A2K2FSD6"/>
<dbReference type="InterPro" id="IPR008971">
    <property type="entry name" value="HSP40/DnaJ_pept-bd"/>
</dbReference>
<evidence type="ECO:0000259" key="2">
    <source>
        <dbReference type="PROSITE" id="PS50076"/>
    </source>
</evidence>
<organism evidence="3 4">
    <name type="scientific">Novosphingobium guangzhouense</name>
    <dbReference type="NCBI Taxonomy" id="1850347"/>
    <lineage>
        <taxon>Bacteria</taxon>
        <taxon>Pseudomonadati</taxon>
        <taxon>Pseudomonadota</taxon>
        <taxon>Alphaproteobacteria</taxon>
        <taxon>Sphingomonadales</taxon>
        <taxon>Sphingomonadaceae</taxon>
        <taxon>Novosphingobium</taxon>
    </lineage>
</organism>
<dbReference type="InterPro" id="IPR001623">
    <property type="entry name" value="DnaJ_domain"/>
</dbReference>
<keyword evidence="1" id="KW-0143">Chaperone</keyword>
<comment type="caution">
    <text evidence="3">The sequence shown here is derived from an EMBL/GenBank/DDBJ whole genome shotgun (WGS) entry which is preliminary data.</text>
</comment>
<gene>
    <name evidence="3" type="ORF">A8V01_11460</name>
</gene>
<dbReference type="GO" id="GO:0042026">
    <property type="term" value="P:protein refolding"/>
    <property type="evidence" value="ECO:0007669"/>
    <property type="project" value="TreeGrafter"/>
</dbReference>
<dbReference type="GO" id="GO:0005737">
    <property type="term" value="C:cytoplasm"/>
    <property type="evidence" value="ECO:0007669"/>
    <property type="project" value="TreeGrafter"/>
</dbReference>
<evidence type="ECO:0000313" key="3">
    <source>
        <dbReference type="EMBL" id="PNU01680.1"/>
    </source>
</evidence>
<name>A0A2K2FSD6_9SPHN</name>
<dbReference type="OrthoDB" id="9779889at2"/>